<protein>
    <submittedName>
        <fullName evidence="11">Uncharacterized protein</fullName>
    </submittedName>
</protein>
<evidence type="ECO:0000256" key="8">
    <source>
        <dbReference type="SAM" id="MobiDB-lite"/>
    </source>
</evidence>
<evidence type="ECO:0000313" key="11">
    <source>
        <dbReference type="EMBL" id="KAF0715006.1"/>
    </source>
</evidence>
<organism evidence="11">
    <name type="scientific">Aphanomyces stellatus</name>
    <dbReference type="NCBI Taxonomy" id="120398"/>
    <lineage>
        <taxon>Eukaryota</taxon>
        <taxon>Sar</taxon>
        <taxon>Stramenopiles</taxon>
        <taxon>Oomycota</taxon>
        <taxon>Saprolegniomycetes</taxon>
        <taxon>Saprolegniales</taxon>
        <taxon>Verrucalvaceae</taxon>
        <taxon>Aphanomyces</taxon>
    </lineage>
</organism>
<feature type="non-terminal residue" evidence="11">
    <location>
        <position position="576"/>
    </location>
</feature>
<evidence type="ECO:0000256" key="4">
    <source>
        <dbReference type="ARBA" id="ARBA00022695"/>
    </source>
</evidence>
<comment type="similarity">
    <text evidence="7">Belongs to the ARTD/PARP family.</text>
</comment>
<dbReference type="InterPro" id="IPR050800">
    <property type="entry name" value="ARTD/PARP"/>
</dbReference>
<proteinExistence type="inferred from homology"/>
<dbReference type="Gene3D" id="2.20.140.10">
    <property type="entry name" value="WGR domain"/>
    <property type="match status" value="1"/>
</dbReference>
<dbReference type="GO" id="GO:0003950">
    <property type="term" value="F:NAD+ poly-ADP-ribosyltransferase activity"/>
    <property type="evidence" value="ECO:0007669"/>
    <property type="project" value="InterPro"/>
</dbReference>
<keyword evidence="4" id="KW-0548">Nucleotidyltransferase</keyword>
<dbReference type="GO" id="GO:0005730">
    <property type="term" value="C:nucleolus"/>
    <property type="evidence" value="ECO:0007669"/>
    <property type="project" value="TreeGrafter"/>
</dbReference>
<dbReference type="InterPro" id="IPR036616">
    <property type="entry name" value="Poly(ADP-ribose)pol_reg_dom_sf"/>
</dbReference>
<evidence type="ECO:0000256" key="2">
    <source>
        <dbReference type="ARBA" id="ARBA00022676"/>
    </source>
</evidence>
<evidence type="ECO:0000256" key="1">
    <source>
        <dbReference type="ARBA" id="ARBA00004123"/>
    </source>
</evidence>
<feature type="region of interest" description="Disordered" evidence="8">
    <location>
        <begin position="1"/>
        <end position="84"/>
    </location>
</feature>
<dbReference type="Gene3D" id="1.20.142.10">
    <property type="entry name" value="Poly(ADP-ribose) polymerase, regulatory domain"/>
    <property type="match status" value="1"/>
</dbReference>
<sequence>MAAKRKVSTTVDMTPTSPPKRVTRSSTRAATVSPVAAPVKATRTSTRVQAAKMKQAKLAKQTVTKKPSTASVKPNKARKSLTSTPFGGFSNSAFGTQASSHFGTPFSGFGAAPVSTGFGFGTPPQPQQPCQFSLFGTPSPVIGSAATSSSFGYGKVPTVTAFSLGGPAPSAPPQPQQPTPFTGLGAAPASTGFGFGTAPTSSGFGFGAAPAATGFSFGGGSFVPHQPQQPSPFTEFGTSAFGSSPFGASATPMAQPTTLTSAFNFGTTTQPSPSASSLAATRRLDDVYSRRFGSASTSVVGDYDVMLNQVAITSTTSKNKFYRIQLLNMGNGSWNVYTRWGRVGEDGDEKLLGNTRDFATAEKQFMQKFKDKTKNNWEDRANFVPKKNSYEIVELDGTATATSGVAKRATIGDDSVPSKLAPRTQKLIQMIFDKDMFKNELVRMNLDPQRMPLGTLSLSQIQKGVDILDQLRDALESGNTATATLQTLSAKFYQLIPHAYTRRTIPPVLNTPQDLEAKYEMLATLHDIVVAQDVEKALGESTATPTQHSLDLKYAELHSDLDLVTPTDPLFDVVQT</sequence>
<gene>
    <name evidence="11" type="ORF">As57867_003599</name>
</gene>
<dbReference type="Pfam" id="PF02877">
    <property type="entry name" value="PARP_reg"/>
    <property type="match status" value="1"/>
</dbReference>
<keyword evidence="3" id="KW-0808">Transferase</keyword>
<dbReference type="GO" id="GO:0006302">
    <property type="term" value="P:double-strand break repair"/>
    <property type="evidence" value="ECO:0007669"/>
    <property type="project" value="TreeGrafter"/>
</dbReference>
<dbReference type="InterPro" id="IPR008893">
    <property type="entry name" value="WGR_domain"/>
</dbReference>
<comment type="subcellular location">
    <subcellularLocation>
        <location evidence="1">Nucleus</location>
    </subcellularLocation>
</comment>
<comment type="caution">
    <text evidence="11">The sequence shown here is derived from an EMBL/GenBank/DDBJ whole genome shotgun (WGS) entry which is preliminary data.</text>
</comment>
<dbReference type="GO" id="GO:1990404">
    <property type="term" value="F:NAD+-protein mono-ADP-ribosyltransferase activity"/>
    <property type="evidence" value="ECO:0007669"/>
    <property type="project" value="TreeGrafter"/>
</dbReference>
<dbReference type="SUPFAM" id="SSF142921">
    <property type="entry name" value="WGR domain-like"/>
    <property type="match status" value="1"/>
</dbReference>
<dbReference type="InterPro" id="IPR036930">
    <property type="entry name" value="WGR_dom_sf"/>
</dbReference>
<evidence type="ECO:0000259" key="9">
    <source>
        <dbReference type="PROSITE" id="PS51060"/>
    </source>
</evidence>
<evidence type="ECO:0000259" key="10">
    <source>
        <dbReference type="PROSITE" id="PS51977"/>
    </source>
</evidence>
<dbReference type="Pfam" id="PF05406">
    <property type="entry name" value="WGR"/>
    <property type="match status" value="1"/>
</dbReference>
<feature type="compositionally biased region" description="Polar residues" evidence="8">
    <location>
        <begin position="62"/>
        <end position="72"/>
    </location>
</feature>
<feature type="region of interest" description="Disordered" evidence="8">
    <location>
        <begin position="164"/>
        <end position="188"/>
    </location>
</feature>
<dbReference type="PANTHER" id="PTHR10459:SF66">
    <property type="entry name" value="PROTEIN MONO-ADP-RIBOSYLTRANSFERASE PARP3"/>
    <property type="match status" value="1"/>
</dbReference>
<dbReference type="GO" id="GO:0035861">
    <property type="term" value="C:site of double-strand break"/>
    <property type="evidence" value="ECO:0007669"/>
    <property type="project" value="TreeGrafter"/>
</dbReference>
<dbReference type="GO" id="GO:0016779">
    <property type="term" value="F:nucleotidyltransferase activity"/>
    <property type="evidence" value="ECO:0007669"/>
    <property type="project" value="UniProtKB-KW"/>
</dbReference>
<dbReference type="FunFam" id="2.20.140.10:FF:000001">
    <property type="entry name" value="Poly [ADP-ribose] polymerase"/>
    <property type="match status" value="1"/>
</dbReference>
<dbReference type="InterPro" id="IPR004102">
    <property type="entry name" value="Poly(ADP-ribose)pol_reg_dom"/>
</dbReference>
<feature type="compositionally biased region" description="Low complexity" evidence="8">
    <location>
        <begin position="49"/>
        <end position="61"/>
    </location>
</feature>
<evidence type="ECO:0000256" key="5">
    <source>
        <dbReference type="ARBA" id="ARBA00023027"/>
    </source>
</evidence>
<dbReference type="SUPFAM" id="SSF47587">
    <property type="entry name" value="Domain of poly(ADP-ribose) polymerase"/>
    <property type="match status" value="1"/>
</dbReference>
<feature type="compositionally biased region" description="Pro residues" evidence="8">
    <location>
        <begin position="169"/>
        <end position="178"/>
    </location>
</feature>
<name>A0A6A4ZYS5_9STRA</name>
<dbReference type="EMBL" id="VJMH01000653">
    <property type="protein sequence ID" value="KAF0715006.1"/>
    <property type="molecule type" value="Genomic_DNA"/>
</dbReference>
<feature type="domain" description="PARP alpha-helical" evidence="9">
    <location>
        <begin position="417"/>
        <end position="536"/>
    </location>
</feature>
<evidence type="ECO:0000256" key="6">
    <source>
        <dbReference type="ARBA" id="ARBA00023242"/>
    </source>
</evidence>
<keyword evidence="2" id="KW-0328">Glycosyltransferase</keyword>
<dbReference type="GO" id="GO:0070212">
    <property type="term" value="P:protein poly-ADP-ribosylation"/>
    <property type="evidence" value="ECO:0007669"/>
    <property type="project" value="TreeGrafter"/>
</dbReference>
<keyword evidence="6" id="KW-0539">Nucleus</keyword>
<evidence type="ECO:0000256" key="3">
    <source>
        <dbReference type="ARBA" id="ARBA00022679"/>
    </source>
</evidence>
<evidence type="ECO:0000256" key="7">
    <source>
        <dbReference type="ARBA" id="ARBA00024347"/>
    </source>
</evidence>
<dbReference type="SMART" id="SM00773">
    <property type="entry name" value="WGR"/>
    <property type="match status" value="1"/>
</dbReference>
<feature type="domain" description="WGR" evidence="10">
    <location>
        <begin position="296"/>
        <end position="390"/>
    </location>
</feature>
<dbReference type="PANTHER" id="PTHR10459">
    <property type="entry name" value="DNA LIGASE"/>
    <property type="match status" value="1"/>
</dbReference>
<accession>A0A6A4ZYS5</accession>
<dbReference type="OrthoDB" id="2017365at2759"/>
<dbReference type="PROSITE" id="PS51060">
    <property type="entry name" value="PARP_ALPHA_HD"/>
    <property type="match status" value="1"/>
</dbReference>
<reference evidence="11" key="1">
    <citation type="submission" date="2019-06" db="EMBL/GenBank/DDBJ databases">
        <title>Genomics analysis of Aphanomyces spp. identifies a new class of oomycete effector associated with host adaptation.</title>
        <authorList>
            <person name="Gaulin E."/>
        </authorList>
    </citation>
    <scope>NUCLEOTIDE SEQUENCE</scope>
    <source>
        <strain evidence="11">CBS 578.67</strain>
    </source>
</reference>
<keyword evidence="5" id="KW-0520">NAD</keyword>
<dbReference type="AlphaFoldDB" id="A0A6A4ZYS5"/>
<dbReference type="PROSITE" id="PS51977">
    <property type="entry name" value="WGR"/>
    <property type="match status" value="1"/>
</dbReference>